<dbReference type="InterPro" id="IPR000630">
    <property type="entry name" value="Ribosomal_uS8"/>
</dbReference>
<dbReference type="AlphaFoldDB" id="A0A452UQS6"/>
<evidence type="ECO:0000256" key="2">
    <source>
        <dbReference type="ARBA" id="ARBA00022980"/>
    </source>
</evidence>
<organism evidence="5">
    <name type="scientific">Ursus maritimus</name>
    <name type="common">Polar bear</name>
    <name type="synonym">Thalarctos maritimus</name>
    <dbReference type="NCBI Taxonomy" id="29073"/>
    <lineage>
        <taxon>Eukaryota</taxon>
        <taxon>Metazoa</taxon>
        <taxon>Chordata</taxon>
        <taxon>Craniata</taxon>
        <taxon>Vertebrata</taxon>
        <taxon>Euteleostomi</taxon>
        <taxon>Mammalia</taxon>
        <taxon>Eutheria</taxon>
        <taxon>Laurasiatheria</taxon>
        <taxon>Carnivora</taxon>
        <taxon>Caniformia</taxon>
        <taxon>Ursidae</taxon>
        <taxon>Ursus</taxon>
    </lineage>
</organism>
<protein>
    <recommendedName>
        <fullName evidence="4">40S ribosomal protein S15a</fullName>
    </recommendedName>
</protein>
<proteinExistence type="inferred from homology"/>
<evidence type="ECO:0000256" key="1">
    <source>
        <dbReference type="ARBA" id="ARBA00006471"/>
    </source>
</evidence>
<dbReference type="Gene3D" id="3.30.1370.30">
    <property type="match status" value="1"/>
</dbReference>
<evidence type="ECO:0000256" key="3">
    <source>
        <dbReference type="ARBA" id="ARBA00023274"/>
    </source>
</evidence>
<dbReference type="GO" id="GO:0003735">
    <property type="term" value="F:structural constituent of ribosome"/>
    <property type="evidence" value="ECO:0007669"/>
    <property type="project" value="InterPro"/>
</dbReference>
<dbReference type="Ensembl" id="ENSUMAT00000027704.1">
    <property type="protein sequence ID" value="ENSUMAP00000023397.1"/>
    <property type="gene ID" value="ENSUMAG00000017033.1"/>
</dbReference>
<reference evidence="5" key="1">
    <citation type="submission" date="2019-03" db="UniProtKB">
        <authorList>
            <consortium name="Ensembl"/>
        </authorList>
    </citation>
    <scope>IDENTIFICATION</scope>
</reference>
<dbReference type="FunFam" id="3.30.1370.30:FF:000001">
    <property type="entry name" value="40S ribosomal protein S15a"/>
    <property type="match status" value="1"/>
</dbReference>
<comment type="similarity">
    <text evidence="1">Belongs to the universal ribosomal protein uS8 family.</text>
</comment>
<dbReference type="GO" id="GO:0005840">
    <property type="term" value="C:ribosome"/>
    <property type="evidence" value="ECO:0007669"/>
    <property type="project" value="UniProtKB-KW"/>
</dbReference>
<dbReference type="InterPro" id="IPR035987">
    <property type="entry name" value="Ribosomal_uS8_sf"/>
</dbReference>
<accession>A0A452UQS6</accession>
<name>A0A452UQS6_URSMA</name>
<dbReference type="GeneTree" id="ENSGT00950000183198"/>
<keyword evidence="3" id="KW-0687">Ribonucleoprotein</keyword>
<sequence length="124" mass="14104">MCTRMSWQMLSRALTMLKRGKCQVLIRLCSKVIIQFLTMMIKHGYTGEFEISNVHRAGKIVVNLTGKLNKCGVISPRFDVQPKDLEKWQNNLLPSHQFGFVVLTTCGINQPLTTNGITNHEEAR</sequence>
<dbReference type="Gene3D" id="3.30.1490.10">
    <property type="match status" value="1"/>
</dbReference>
<dbReference type="GO" id="GO:0006412">
    <property type="term" value="P:translation"/>
    <property type="evidence" value="ECO:0007669"/>
    <property type="project" value="InterPro"/>
</dbReference>
<keyword evidence="2" id="KW-0689">Ribosomal protein</keyword>
<dbReference type="PANTHER" id="PTHR11758">
    <property type="entry name" value="40S RIBOSOMAL PROTEIN S15A"/>
    <property type="match status" value="1"/>
</dbReference>
<evidence type="ECO:0000256" key="4">
    <source>
        <dbReference type="ARBA" id="ARBA00035422"/>
    </source>
</evidence>
<evidence type="ECO:0000313" key="5">
    <source>
        <dbReference type="Ensembl" id="ENSUMAP00000023397"/>
    </source>
</evidence>
<dbReference type="OMA" id="LTTCGIN"/>
<dbReference type="SUPFAM" id="SSF56047">
    <property type="entry name" value="Ribosomal protein S8"/>
    <property type="match status" value="1"/>
</dbReference>
<dbReference type="GO" id="GO:1990904">
    <property type="term" value="C:ribonucleoprotein complex"/>
    <property type="evidence" value="ECO:0007669"/>
    <property type="project" value="UniProtKB-KW"/>
</dbReference>